<proteinExistence type="predicted"/>
<dbReference type="InterPro" id="IPR029068">
    <property type="entry name" value="Glyas_Bleomycin-R_OHBP_Dase"/>
</dbReference>
<dbReference type="InterPro" id="IPR004360">
    <property type="entry name" value="Glyas_Fos-R_dOase_dom"/>
</dbReference>
<name>A0A0C1QKU7_9RICK</name>
<comment type="caution">
    <text evidence="2">The sequence shown here is derived from an EMBL/GenBank/DDBJ whole genome shotgun (WGS) entry which is preliminary data.</text>
</comment>
<organism evidence="2 3">
    <name type="scientific">Candidatus Jidaibacter acanthamoebae</name>
    <dbReference type="NCBI Taxonomy" id="86105"/>
    <lineage>
        <taxon>Bacteria</taxon>
        <taxon>Pseudomonadati</taxon>
        <taxon>Pseudomonadota</taxon>
        <taxon>Alphaproteobacteria</taxon>
        <taxon>Rickettsiales</taxon>
        <taxon>Candidatus Midichloriaceae</taxon>
        <taxon>Candidatus Jidaibacter</taxon>
    </lineage>
</organism>
<dbReference type="EMBL" id="JSWE01000146">
    <property type="protein sequence ID" value="KIE04753.1"/>
    <property type="molecule type" value="Genomic_DNA"/>
</dbReference>
<dbReference type="Gene3D" id="3.10.180.10">
    <property type="entry name" value="2,3-Dihydroxybiphenyl 1,2-Dioxygenase, domain 1"/>
    <property type="match status" value="1"/>
</dbReference>
<dbReference type="STRING" id="86105.NF27_FX00140"/>
<dbReference type="Proteomes" id="UP000031258">
    <property type="component" value="Unassembled WGS sequence"/>
</dbReference>
<evidence type="ECO:0000313" key="3">
    <source>
        <dbReference type="Proteomes" id="UP000031258"/>
    </source>
</evidence>
<dbReference type="PANTHER" id="PTHR34109">
    <property type="entry name" value="BNAUNNG04460D PROTEIN-RELATED"/>
    <property type="match status" value="1"/>
</dbReference>
<keyword evidence="3" id="KW-1185">Reference proteome</keyword>
<dbReference type="AlphaFoldDB" id="A0A0C1QKU7"/>
<sequence length="157" mass="18054">MRGNMNNNEITAEGLNHLSTMISVKDANEAVKFYVEIFGFKAHEVTNDREGNVVFARLIYKGINLMIAPPNPIEEEDFMSPPVSSNCPPQVSFYVYCDNLEESYSKAKNYGLKFLHDKEIKFWGDKAFRVLDPNGYIWNFATKFTEHDATKVPREVF</sequence>
<evidence type="ECO:0000313" key="2">
    <source>
        <dbReference type="EMBL" id="KIE04753.1"/>
    </source>
</evidence>
<dbReference type="PROSITE" id="PS51819">
    <property type="entry name" value="VOC"/>
    <property type="match status" value="1"/>
</dbReference>
<evidence type="ECO:0000259" key="1">
    <source>
        <dbReference type="PROSITE" id="PS51819"/>
    </source>
</evidence>
<dbReference type="Pfam" id="PF00903">
    <property type="entry name" value="Glyoxalase"/>
    <property type="match status" value="1"/>
</dbReference>
<accession>A0A0C1QKU7</accession>
<dbReference type="InterPro" id="IPR037523">
    <property type="entry name" value="VOC_core"/>
</dbReference>
<reference evidence="2 3" key="1">
    <citation type="submission" date="2014-11" db="EMBL/GenBank/DDBJ databases">
        <title>A Rickettsiales Symbiont of Amoebae With Ancient Features.</title>
        <authorList>
            <person name="Schulz F."/>
            <person name="Martijn J."/>
            <person name="Wascher F."/>
            <person name="Kostanjsek R."/>
            <person name="Ettema T.J."/>
            <person name="Horn M."/>
        </authorList>
    </citation>
    <scope>NUCLEOTIDE SEQUENCE [LARGE SCALE GENOMIC DNA]</scope>
    <source>
        <strain evidence="2 3">UWC36</strain>
    </source>
</reference>
<protein>
    <recommendedName>
        <fullName evidence="1">VOC domain-containing protein</fullName>
    </recommendedName>
</protein>
<dbReference type="SUPFAM" id="SSF54593">
    <property type="entry name" value="Glyoxalase/Bleomycin resistance protein/Dihydroxybiphenyl dioxygenase"/>
    <property type="match status" value="1"/>
</dbReference>
<gene>
    <name evidence="2" type="ORF">NF27_FX00140</name>
</gene>
<feature type="domain" description="VOC" evidence="1">
    <location>
        <begin position="14"/>
        <end position="143"/>
    </location>
</feature>